<dbReference type="Proteomes" id="UP000324222">
    <property type="component" value="Unassembled WGS sequence"/>
</dbReference>
<organism evidence="1 2">
    <name type="scientific">Portunus trituberculatus</name>
    <name type="common">Swimming crab</name>
    <name type="synonym">Neptunus trituberculatus</name>
    <dbReference type="NCBI Taxonomy" id="210409"/>
    <lineage>
        <taxon>Eukaryota</taxon>
        <taxon>Metazoa</taxon>
        <taxon>Ecdysozoa</taxon>
        <taxon>Arthropoda</taxon>
        <taxon>Crustacea</taxon>
        <taxon>Multicrustacea</taxon>
        <taxon>Malacostraca</taxon>
        <taxon>Eumalacostraca</taxon>
        <taxon>Eucarida</taxon>
        <taxon>Decapoda</taxon>
        <taxon>Pleocyemata</taxon>
        <taxon>Brachyura</taxon>
        <taxon>Eubrachyura</taxon>
        <taxon>Portunoidea</taxon>
        <taxon>Portunidae</taxon>
        <taxon>Portuninae</taxon>
        <taxon>Portunus</taxon>
    </lineage>
</organism>
<evidence type="ECO:0000313" key="2">
    <source>
        <dbReference type="Proteomes" id="UP000324222"/>
    </source>
</evidence>
<reference evidence="1 2" key="1">
    <citation type="submission" date="2019-05" db="EMBL/GenBank/DDBJ databases">
        <title>Another draft genome of Portunus trituberculatus and its Hox gene families provides insights of decapod evolution.</title>
        <authorList>
            <person name="Jeong J.-H."/>
            <person name="Song I."/>
            <person name="Kim S."/>
            <person name="Choi T."/>
            <person name="Kim D."/>
            <person name="Ryu S."/>
            <person name="Kim W."/>
        </authorList>
    </citation>
    <scope>NUCLEOTIDE SEQUENCE [LARGE SCALE GENOMIC DNA]</scope>
    <source>
        <tissue evidence="1">Muscle</tissue>
    </source>
</reference>
<protein>
    <submittedName>
        <fullName evidence="1">Uncharacterized protein</fullName>
    </submittedName>
</protein>
<gene>
    <name evidence="1" type="ORF">E2C01_007938</name>
</gene>
<dbReference type="AlphaFoldDB" id="A0A5B7D2K2"/>
<keyword evidence="2" id="KW-1185">Reference proteome</keyword>
<dbReference type="EMBL" id="VSRR010000405">
    <property type="protein sequence ID" value="MPC15154.1"/>
    <property type="molecule type" value="Genomic_DNA"/>
</dbReference>
<proteinExistence type="predicted"/>
<sequence length="103" mass="11435">MLAWREVTARTGTSGPERTPRLAAGCGCYCPQIRQRVFRHERSLPSSALMDEAKCWRAPQVVFNASCSSVQLRGCLAGCLSCCKLVRAMKMWLEILELGREGS</sequence>
<evidence type="ECO:0000313" key="1">
    <source>
        <dbReference type="EMBL" id="MPC15154.1"/>
    </source>
</evidence>
<comment type="caution">
    <text evidence="1">The sequence shown here is derived from an EMBL/GenBank/DDBJ whole genome shotgun (WGS) entry which is preliminary data.</text>
</comment>
<accession>A0A5B7D2K2</accession>
<name>A0A5B7D2K2_PORTR</name>